<dbReference type="EMBL" id="FPHY01000113">
    <property type="protein sequence ID" value="SFV86828.1"/>
    <property type="molecule type" value="Genomic_DNA"/>
</dbReference>
<reference evidence="2" key="1">
    <citation type="submission" date="2016-10" db="EMBL/GenBank/DDBJ databases">
        <authorList>
            <person name="de Groot N.N."/>
        </authorList>
    </citation>
    <scope>NUCLEOTIDE SEQUENCE</scope>
</reference>
<dbReference type="InterPro" id="IPR004045">
    <property type="entry name" value="Glutathione_S-Trfase_N"/>
</dbReference>
<accession>A0A1W1DZ04</accession>
<name>A0A1W1DZ04_9ZZZZ</name>
<evidence type="ECO:0000313" key="2">
    <source>
        <dbReference type="EMBL" id="SFV86828.1"/>
    </source>
</evidence>
<dbReference type="Gene3D" id="3.40.30.10">
    <property type="entry name" value="Glutaredoxin"/>
    <property type="match status" value="1"/>
</dbReference>
<proteinExistence type="predicted"/>
<gene>
    <name evidence="2" type="ORF">MNB_SUP05-SYMBIONT-4-915</name>
    <name evidence="3" type="ORF">MNB_SUP05-SYMBIONT-5-294</name>
</gene>
<organism evidence="2">
    <name type="scientific">hydrothermal vent metagenome</name>
    <dbReference type="NCBI Taxonomy" id="652676"/>
    <lineage>
        <taxon>unclassified sequences</taxon>
        <taxon>metagenomes</taxon>
        <taxon>ecological metagenomes</taxon>
    </lineage>
</organism>
<evidence type="ECO:0000259" key="1">
    <source>
        <dbReference type="PROSITE" id="PS50404"/>
    </source>
</evidence>
<dbReference type="InterPro" id="IPR036249">
    <property type="entry name" value="Thioredoxin-like_sf"/>
</dbReference>
<protein>
    <submittedName>
        <fullName evidence="2">Glutaredoxin</fullName>
    </submittedName>
</protein>
<dbReference type="PROSITE" id="PS00195">
    <property type="entry name" value="GLUTAREDOXIN_1"/>
    <property type="match status" value="1"/>
</dbReference>
<evidence type="ECO:0000313" key="3">
    <source>
        <dbReference type="EMBL" id="SFV87425.1"/>
    </source>
</evidence>
<dbReference type="PROSITE" id="PS50404">
    <property type="entry name" value="GST_NTER"/>
    <property type="match status" value="1"/>
</dbReference>
<feature type="domain" description="GST N-terminal" evidence="1">
    <location>
        <begin position="43"/>
        <end position="124"/>
    </location>
</feature>
<dbReference type="PROSITE" id="PS51354">
    <property type="entry name" value="GLUTAREDOXIN_2"/>
    <property type="match status" value="1"/>
</dbReference>
<sequence>MKLLLKGFRNGLGAIIAFVSWLIPVNKVKRTAEQQKEVDAQTASIELYQFFGCPFCIKTRRAIRRLNINIVTRDAQDRKGIPRAELIKETGGHQVPCLKITENDKVEWMHETSDIITYLDKRFG</sequence>
<dbReference type="Pfam" id="PF13417">
    <property type="entry name" value="GST_N_3"/>
    <property type="match status" value="1"/>
</dbReference>
<dbReference type="AlphaFoldDB" id="A0A1W1DZ04"/>
<dbReference type="SUPFAM" id="SSF52833">
    <property type="entry name" value="Thioredoxin-like"/>
    <property type="match status" value="1"/>
</dbReference>
<dbReference type="InterPro" id="IPR011767">
    <property type="entry name" value="GLR_AS"/>
</dbReference>
<dbReference type="EMBL" id="FPHZ01000011">
    <property type="protein sequence ID" value="SFV87425.1"/>
    <property type="molecule type" value="Genomic_DNA"/>
</dbReference>